<dbReference type="RefSeq" id="WP_071933152.1">
    <property type="nucleotide sequence ID" value="NZ_CP016804.1"/>
</dbReference>
<evidence type="ECO:0000313" key="2">
    <source>
        <dbReference type="EMBL" id="APE95725.1"/>
    </source>
</evidence>
<dbReference type="AlphaFoldDB" id="A0A1J1ACW5"/>
<dbReference type="GeneID" id="30417811"/>
<proteinExistence type="predicted"/>
<keyword evidence="3" id="KW-1185">Reference proteome</keyword>
<sequence length="146" mass="14729">MARVDRGVSTAVGYVLNLGIATLLVTGLLVAGSGLVADQRDRAAGAELDVIGNRIAADLETADRLVQNGNGSVTVRTSLPNAVAGNSYRVAIDSTGGNATVSVSTNDPAITRTIHLVNETPVQPTVVSGGAIVVHGNQTGLEVTDG</sequence>
<dbReference type="InterPro" id="IPR055690">
    <property type="entry name" value="DUF7266"/>
</dbReference>
<evidence type="ECO:0000256" key="1">
    <source>
        <dbReference type="SAM" id="Phobius"/>
    </source>
</evidence>
<gene>
    <name evidence="2" type="ORF">HSR6_1281</name>
</gene>
<keyword evidence="1" id="KW-0472">Membrane</keyword>
<dbReference type="Pfam" id="PF23928">
    <property type="entry name" value="DUF7266"/>
    <property type="match status" value="1"/>
</dbReference>
<dbReference type="OrthoDB" id="226715at2157"/>
<accession>A0A1J1ACW5</accession>
<dbReference type="Proteomes" id="UP000186165">
    <property type="component" value="Chromosome"/>
</dbReference>
<name>A0A1J1ACW5_9EURY</name>
<protein>
    <recommendedName>
        <fullName evidence="4">Flagellin</fullName>
    </recommendedName>
</protein>
<evidence type="ECO:0000313" key="3">
    <source>
        <dbReference type="Proteomes" id="UP000186165"/>
    </source>
</evidence>
<reference evidence="3" key="1">
    <citation type="submission" date="2016-08" db="EMBL/GenBank/DDBJ databases">
        <title>Discovery of first anaerobic lithoheterotrophic haloarchae widely represented in hypersaline habitats.</title>
        <authorList>
            <person name="Sorokin D.Y."/>
            <person name="Kublanov I.V."/>
            <person name="Roman P."/>
            <person name="Sinninghe Damste J.S."/>
            <person name="Golyshin P.N."/>
            <person name="Rojo D."/>
            <person name="Ciordia S."/>
            <person name="Mena Md.C."/>
            <person name="Ferrer M."/>
            <person name="Smedile F."/>
            <person name="Messina E."/>
            <person name="La Cono V."/>
            <person name="Yakimov M.M."/>
        </authorList>
    </citation>
    <scope>NUCLEOTIDE SEQUENCE [LARGE SCALE GENOMIC DNA]</scope>
    <source>
        <strain evidence="3">HSR6</strain>
    </source>
</reference>
<organism evidence="2 3">
    <name type="scientific">Halodesulfurarchaeum formicicum</name>
    <dbReference type="NCBI Taxonomy" id="1873524"/>
    <lineage>
        <taxon>Archaea</taxon>
        <taxon>Methanobacteriati</taxon>
        <taxon>Methanobacteriota</taxon>
        <taxon>Stenosarchaea group</taxon>
        <taxon>Halobacteria</taxon>
        <taxon>Halobacteriales</taxon>
        <taxon>Halobacteriaceae</taxon>
        <taxon>Halodesulfurarchaeum</taxon>
    </lineage>
</organism>
<feature type="transmembrane region" description="Helical" evidence="1">
    <location>
        <begin position="12"/>
        <end position="32"/>
    </location>
</feature>
<dbReference type="EMBL" id="CP016804">
    <property type="protein sequence ID" value="APE95725.1"/>
    <property type="molecule type" value="Genomic_DNA"/>
</dbReference>
<keyword evidence="1" id="KW-1133">Transmembrane helix</keyword>
<evidence type="ECO:0008006" key="4">
    <source>
        <dbReference type="Google" id="ProtNLM"/>
    </source>
</evidence>
<keyword evidence="1" id="KW-0812">Transmembrane</keyword>
<dbReference type="KEGG" id="hhsr:HSR6_1281"/>